<dbReference type="EMBL" id="JAEMHK010000002">
    <property type="protein sequence ID" value="MBJ6799069.1"/>
    <property type="molecule type" value="Genomic_DNA"/>
</dbReference>
<proteinExistence type="inferred from homology"/>
<protein>
    <submittedName>
        <fullName evidence="5">Hsp20/alpha crystallin family protein</fullName>
    </submittedName>
</protein>
<dbReference type="InterPro" id="IPR002068">
    <property type="entry name" value="A-crystallin/Hsp20_dom"/>
</dbReference>
<feature type="region of interest" description="Disordered" evidence="3">
    <location>
        <begin position="1"/>
        <end position="37"/>
    </location>
</feature>
<dbReference type="CDD" id="cd06464">
    <property type="entry name" value="ACD_sHsps-like"/>
    <property type="match status" value="1"/>
</dbReference>
<dbReference type="Proteomes" id="UP000641025">
    <property type="component" value="Unassembled WGS sequence"/>
</dbReference>
<sequence length="176" mass="20723">MLEKESDLLKREDRRQADRHPQMGRREDQDERQLSPTAEMDRLFDEVFKKPFFHLWSQRMSGEQIEDLNPPIDIYEDGDSVVLKAEIPGLKREDLDVQLSPESVTISGQKGQEQRIDQKDYFRMERSYGSFLRTCRLPVAILTDTVKASFRVGILEIRALKKTDVIKDRFRKVHVE</sequence>
<dbReference type="InterPro" id="IPR008978">
    <property type="entry name" value="HSP20-like_chaperone"/>
</dbReference>
<gene>
    <name evidence="5" type="ORF">JFN90_02850</name>
</gene>
<dbReference type="SUPFAM" id="SSF49764">
    <property type="entry name" value="HSP20-like chaperones"/>
    <property type="match status" value="1"/>
</dbReference>
<dbReference type="Gene3D" id="2.60.40.790">
    <property type="match status" value="1"/>
</dbReference>
<feature type="domain" description="SHSP" evidence="4">
    <location>
        <begin position="63"/>
        <end position="176"/>
    </location>
</feature>
<dbReference type="PROSITE" id="PS01031">
    <property type="entry name" value="SHSP"/>
    <property type="match status" value="1"/>
</dbReference>
<evidence type="ECO:0000256" key="2">
    <source>
        <dbReference type="RuleBase" id="RU003616"/>
    </source>
</evidence>
<evidence type="ECO:0000313" key="6">
    <source>
        <dbReference type="Proteomes" id="UP000641025"/>
    </source>
</evidence>
<accession>A0ABS0YM91</accession>
<evidence type="ECO:0000259" key="4">
    <source>
        <dbReference type="PROSITE" id="PS01031"/>
    </source>
</evidence>
<organism evidence="5 6">
    <name type="scientific">Geomonas propionica</name>
    <dbReference type="NCBI Taxonomy" id="2798582"/>
    <lineage>
        <taxon>Bacteria</taxon>
        <taxon>Pseudomonadati</taxon>
        <taxon>Thermodesulfobacteriota</taxon>
        <taxon>Desulfuromonadia</taxon>
        <taxon>Geobacterales</taxon>
        <taxon>Geobacteraceae</taxon>
        <taxon>Geomonas</taxon>
    </lineage>
</organism>
<evidence type="ECO:0000256" key="1">
    <source>
        <dbReference type="PROSITE-ProRule" id="PRU00285"/>
    </source>
</evidence>
<evidence type="ECO:0000256" key="3">
    <source>
        <dbReference type="SAM" id="MobiDB-lite"/>
    </source>
</evidence>
<reference evidence="5 6" key="1">
    <citation type="submission" date="2020-12" db="EMBL/GenBank/DDBJ databases">
        <title>Geomonas sp. Red259, isolated from paddy soil.</title>
        <authorList>
            <person name="Xu Z."/>
            <person name="Zhang Z."/>
            <person name="Masuda Y."/>
            <person name="Itoh H."/>
            <person name="Senoo K."/>
        </authorList>
    </citation>
    <scope>NUCLEOTIDE SEQUENCE [LARGE SCALE GENOMIC DNA]</scope>
    <source>
        <strain evidence="5 6">Red259</strain>
    </source>
</reference>
<dbReference type="PANTHER" id="PTHR11527">
    <property type="entry name" value="HEAT-SHOCK PROTEIN 20 FAMILY MEMBER"/>
    <property type="match status" value="1"/>
</dbReference>
<name>A0ABS0YM91_9BACT</name>
<evidence type="ECO:0000313" key="5">
    <source>
        <dbReference type="EMBL" id="MBJ6799069.1"/>
    </source>
</evidence>
<comment type="similarity">
    <text evidence="1 2">Belongs to the small heat shock protein (HSP20) family.</text>
</comment>
<dbReference type="RefSeq" id="WP_199393595.1">
    <property type="nucleotide sequence ID" value="NZ_JAEMHK010000002.1"/>
</dbReference>
<comment type="caution">
    <text evidence="5">The sequence shown here is derived from an EMBL/GenBank/DDBJ whole genome shotgun (WGS) entry which is preliminary data.</text>
</comment>
<dbReference type="Pfam" id="PF00011">
    <property type="entry name" value="HSP20"/>
    <property type="match status" value="1"/>
</dbReference>
<keyword evidence="6" id="KW-1185">Reference proteome</keyword>
<dbReference type="InterPro" id="IPR031107">
    <property type="entry name" value="Small_HSP"/>
</dbReference>